<sequence>MFKKLYETTKGETKAKQLGFRILQKTIISITPSEVIHTFKRHGENSSMVKNGNQKKPLHLMKLLNIKIMQTKPPRKL</sequence>
<comment type="caution">
    <text evidence="1">The sequence shown here is derived from an EMBL/GenBank/DDBJ whole genome shotgun (WGS) entry which is preliminary data.</text>
</comment>
<dbReference type="RefSeq" id="WP_027338417.1">
    <property type="nucleotide sequence ID" value="NZ_JAERIZ010000055.1"/>
</dbReference>
<evidence type="ECO:0000313" key="2">
    <source>
        <dbReference type="Proteomes" id="UP000029870"/>
    </source>
</evidence>
<reference evidence="1 2" key="1">
    <citation type="journal article" date="2014" name="Genome Announc.">
        <title>Draft genome sequences of eight enterohepatic helicobacter species isolated from both laboratory and wild rodents.</title>
        <authorList>
            <person name="Sheh A."/>
            <person name="Shen Z."/>
            <person name="Fox J.G."/>
        </authorList>
    </citation>
    <scope>NUCLEOTIDE SEQUENCE [LARGE SCALE GENOMIC DNA]</scope>
    <source>
        <strain evidence="1 2">Missouri</strain>
    </source>
</reference>
<gene>
    <name evidence="1" type="ORF">LS77_009710</name>
</gene>
<dbReference type="Proteomes" id="UP000029870">
    <property type="component" value="Unassembled WGS sequence"/>
</dbReference>
<protein>
    <submittedName>
        <fullName evidence="1">Uncharacterized protein</fullName>
    </submittedName>
</protein>
<dbReference type="EMBL" id="JRPH02000037">
    <property type="protein sequence ID" value="TLE03004.1"/>
    <property type="molecule type" value="Genomic_DNA"/>
</dbReference>
<organism evidence="1 2">
    <name type="scientific">Helicobacter bilis</name>
    <dbReference type="NCBI Taxonomy" id="37372"/>
    <lineage>
        <taxon>Bacteria</taxon>
        <taxon>Pseudomonadati</taxon>
        <taxon>Campylobacterota</taxon>
        <taxon>Epsilonproteobacteria</taxon>
        <taxon>Campylobacterales</taxon>
        <taxon>Helicobacteraceae</taxon>
        <taxon>Helicobacter</taxon>
    </lineage>
</organism>
<accession>A0A6D2C937</accession>
<dbReference type="AlphaFoldDB" id="A0A6D2C937"/>
<dbReference type="GeneID" id="68902156"/>
<proteinExistence type="predicted"/>
<name>A0A6D2C937_9HELI</name>
<evidence type="ECO:0000313" key="1">
    <source>
        <dbReference type="EMBL" id="TLE03004.1"/>
    </source>
</evidence>